<protein>
    <submittedName>
        <fullName evidence="2">Uncharacterized protein</fullName>
    </submittedName>
</protein>
<dbReference type="AlphaFoldDB" id="A0A2U1ATH9"/>
<evidence type="ECO:0000313" key="3">
    <source>
        <dbReference type="Proteomes" id="UP000245466"/>
    </source>
</evidence>
<gene>
    <name evidence="2" type="ORF">C8E01_110133</name>
</gene>
<keyword evidence="3" id="KW-1185">Reference proteome</keyword>
<evidence type="ECO:0000256" key="1">
    <source>
        <dbReference type="SAM" id="Phobius"/>
    </source>
</evidence>
<sequence length="82" mass="9289">MELSIRNIPKTYTGWVQALKEACLMILLFLIGLLVANGRMGHALLQPLAALQEKSESQTLFEDIDLSRESVQLLHFMLDTLF</sequence>
<dbReference type="EMBL" id="QEKI01000010">
    <property type="protein sequence ID" value="PVY39744.1"/>
    <property type="molecule type" value="Genomic_DNA"/>
</dbReference>
<accession>A0A2U1ATH9</accession>
<reference evidence="2 3" key="1">
    <citation type="submission" date="2018-04" db="EMBL/GenBank/DDBJ databases">
        <title>Genomic Encyclopedia of Type Strains, Phase IV (KMG-IV): sequencing the most valuable type-strain genomes for metagenomic binning, comparative biology and taxonomic classification.</title>
        <authorList>
            <person name="Goeker M."/>
        </authorList>
    </citation>
    <scope>NUCLEOTIDE SEQUENCE [LARGE SCALE GENOMIC DNA]</scope>
    <source>
        <strain evidence="2 3">DSM 100231</strain>
    </source>
</reference>
<evidence type="ECO:0000313" key="2">
    <source>
        <dbReference type="EMBL" id="PVY39744.1"/>
    </source>
</evidence>
<feature type="transmembrane region" description="Helical" evidence="1">
    <location>
        <begin position="12"/>
        <end position="36"/>
    </location>
</feature>
<keyword evidence="1" id="KW-0472">Membrane</keyword>
<comment type="caution">
    <text evidence="2">The sequence shown here is derived from an EMBL/GenBank/DDBJ whole genome shotgun (WGS) entry which is preliminary data.</text>
</comment>
<organism evidence="2 3">
    <name type="scientific">Pontibacter virosus</name>
    <dbReference type="NCBI Taxonomy" id="1765052"/>
    <lineage>
        <taxon>Bacteria</taxon>
        <taxon>Pseudomonadati</taxon>
        <taxon>Bacteroidota</taxon>
        <taxon>Cytophagia</taxon>
        <taxon>Cytophagales</taxon>
        <taxon>Hymenobacteraceae</taxon>
        <taxon>Pontibacter</taxon>
    </lineage>
</organism>
<proteinExistence type="predicted"/>
<dbReference type="RefSeq" id="WP_116544258.1">
    <property type="nucleotide sequence ID" value="NZ_QEKI01000010.1"/>
</dbReference>
<keyword evidence="1" id="KW-1133">Transmembrane helix</keyword>
<keyword evidence="1" id="KW-0812">Transmembrane</keyword>
<dbReference type="Proteomes" id="UP000245466">
    <property type="component" value="Unassembled WGS sequence"/>
</dbReference>
<name>A0A2U1ATH9_9BACT</name>